<keyword evidence="2" id="KW-1185">Reference proteome</keyword>
<dbReference type="RefSeq" id="WP_310902392.1">
    <property type="nucleotide sequence ID" value="NZ_JAMQOS010000010.1"/>
</dbReference>
<dbReference type="EMBL" id="JAMQOS010000010">
    <property type="protein sequence ID" value="MDS0284726.1"/>
    <property type="molecule type" value="Genomic_DNA"/>
</dbReference>
<gene>
    <name evidence="1" type="ORF">NDI86_21730</name>
</gene>
<name>A0ABU2FWV3_9EURY</name>
<evidence type="ECO:0000313" key="1">
    <source>
        <dbReference type="EMBL" id="MDS0284726.1"/>
    </source>
</evidence>
<organism evidence="1 2">
    <name type="scientific">Haloarcula onubensis</name>
    <dbReference type="NCBI Taxonomy" id="2950539"/>
    <lineage>
        <taxon>Archaea</taxon>
        <taxon>Methanobacteriati</taxon>
        <taxon>Methanobacteriota</taxon>
        <taxon>Stenosarchaea group</taxon>
        <taxon>Halobacteria</taxon>
        <taxon>Halobacteriales</taxon>
        <taxon>Haloarculaceae</taxon>
        <taxon>Haloarcula</taxon>
    </lineage>
</organism>
<reference evidence="1 2" key="1">
    <citation type="submission" date="2022-06" db="EMBL/GenBank/DDBJ databases">
        <title>Halomicroarcula sp. a new haloarchaeum isolate from saline soil.</title>
        <authorList>
            <person name="Strakova D."/>
            <person name="Galisteo C."/>
            <person name="Sanchez-Porro C."/>
            <person name="Ventosa A."/>
        </authorList>
    </citation>
    <scope>NUCLEOTIDE SEQUENCE [LARGE SCALE GENOMIC DNA]</scope>
    <source>
        <strain evidence="1 2">S3CR25-11</strain>
    </source>
</reference>
<comment type="caution">
    <text evidence="1">The sequence shown here is derived from an EMBL/GenBank/DDBJ whole genome shotgun (WGS) entry which is preliminary data.</text>
</comment>
<protein>
    <recommendedName>
        <fullName evidence="3">Small CPxCG-related zinc finger protein</fullName>
    </recommendedName>
</protein>
<proteinExistence type="predicted"/>
<evidence type="ECO:0008006" key="3">
    <source>
        <dbReference type="Google" id="ProtNLM"/>
    </source>
</evidence>
<sequence>MGYKTECENCGDLVDEPFLMGQFHEDEFLSNELGDRLKEAGYDLTDTITFCDECTFKILVRA</sequence>
<evidence type="ECO:0000313" key="2">
    <source>
        <dbReference type="Proteomes" id="UP001268864"/>
    </source>
</evidence>
<accession>A0ABU2FWV3</accession>
<dbReference type="Proteomes" id="UP001268864">
    <property type="component" value="Unassembled WGS sequence"/>
</dbReference>